<feature type="transmembrane region" description="Helical" evidence="8">
    <location>
        <begin position="318"/>
        <end position="335"/>
    </location>
</feature>
<keyword evidence="5 8" id="KW-0812">Transmembrane</keyword>
<evidence type="ECO:0000313" key="10">
    <source>
        <dbReference type="Proteomes" id="UP000231383"/>
    </source>
</evidence>
<dbReference type="AlphaFoldDB" id="A0A2M8F3T6"/>
<feature type="transmembrane region" description="Helical" evidence="8">
    <location>
        <begin position="99"/>
        <end position="123"/>
    </location>
</feature>
<gene>
    <name evidence="9" type="ORF">CO051_00640</name>
</gene>
<feature type="transmembrane region" description="Helical" evidence="8">
    <location>
        <begin position="65"/>
        <end position="87"/>
    </location>
</feature>
<dbReference type="PANTHER" id="PTHR33908:SF11">
    <property type="entry name" value="MEMBRANE PROTEIN"/>
    <property type="match status" value="1"/>
</dbReference>
<keyword evidence="2" id="KW-1003">Cell membrane</keyword>
<feature type="transmembrane region" description="Helical" evidence="8">
    <location>
        <begin position="292"/>
        <end position="311"/>
    </location>
</feature>
<dbReference type="PANTHER" id="PTHR33908">
    <property type="entry name" value="MANNOSYLTRANSFERASE YKCB-RELATED"/>
    <property type="match status" value="1"/>
</dbReference>
<keyword evidence="6 8" id="KW-1133">Transmembrane helix</keyword>
<proteinExistence type="predicted"/>
<feature type="transmembrane region" description="Helical" evidence="8">
    <location>
        <begin position="374"/>
        <end position="396"/>
    </location>
</feature>
<name>A0A2M8F3T6_9BACT</name>
<reference evidence="10" key="1">
    <citation type="submission" date="2017-09" db="EMBL/GenBank/DDBJ databases">
        <title>Depth-based differentiation of microbial function through sediment-hosted aquifers and enrichment of novel symbionts in the deep terrestrial subsurface.</title>
        <authorList>
            <person name="Probst A.J."/>
            <person name="Ladd B."/>
            <person name="Jarett J.K."/>
            <person name="Geller-Mcgrath D.E."/>
            <person name="Sieber C.M.K."/>
            <person name="Emerson J.B."/>
            <person name="Anantharaman K."/>
            <person name="Thomas B.C."/>
            <person name="Malmstrom R."/>
            <person name="Stieglmeier M."/>
            <person name="Klingl A."/>
            <person name="Woyke T."/>
            <person name="Ryan C.M."/>
            <person name="Banfield J.F."/>
        </authorList>
    </citation>
    <scope>NUCLEOTIDE SEQUENCE [LARGE SCALE GENOMIC DNA]</scope>
</reference>
<feature type="transmembrane region" description="Helical" evidence="8">
    <location>
        <begin position="226"/>
        <end position="250"/>
    </location>
</feature>
<dbReference type="GO" id="GO:0009103">
    <property type="term" value="P:lipopolysaccharide biosynthetic process"/>
    <property type="evidence" value="ECO:0007669"/>
    <property type="project" value="UniProtKB-ARBA"/>
</dbReference>
<dbReference type="Proteomes" id="UP000231383">
    <property type="component" value="Unassembled WGS sequence"/>
</dbReference>
<comment type="subcellular location">
    <subcellularLocation>
        <location evidence="1">Cell membrane</location>
        <topology evidence="1">Multi-pass membrane protein</topology>
    </subcellularLocation>
</comment>
<dbReference type="GO" id="GO:0016763">
    <property type="term" value="F:pentosyltransferase activity"/>
    <property type="evidence" value="ECO:0007669"/>
    <property type="project" value="TreeGrafter"/>
</dbReference>
<dbReference type="GO" id="GO:0005886">
    <property type="term" value="C:plasma membrane"/>
    <property type="evidence" value="ECO:0007669"/>
    <property type="project" value="UniProtKB-SubCell"/>
</dbReference>
<sequence>MIAKKILISLGAAVLFVVILIYTRFVGIDWGLPYPMHPDERNMVVAILGMTCQEGWSLGCLSPNFYAYGQFPLFIGYFMSLASSVYAHTMGIDFNTVVISLRALSAVSSVATVFVLIKIATMLSRRSLANIWTAGLLFIFSPVFIQFSHFGTTESLLMFFVILLVYYSIFLIQDNIPLSKYVLFAGLAYGLAVSTKVSSVFFAVIPIIAILVLLPNKDQKYSMQSLFFSLVKIAAFSVVVFVVTSPFNLIDWEPFIHSMNYESEVGIGIYKAFYTRQFEYTIPWIFQFIKTFPYALGIPMVTFATVGFVLLPWKREYIFLRLSAIALFLPNAYLYAKWSRFYAPVYPIILLIGTMFFVQVVDSTLQVWRYESQVLGILRILGTLLIILPGVAYLAIYQNPDVRFMASKWIYTNIQSQSHILSETANVVDIPMPNPYIDDQIVAQKNLQPVSFDFYEVDFNENIEQDLKHEIDTAKYIFVPSRRIYWNHTCFEQISNFKFQISNFEYTVSPYEEERCEKLQGTYPILNAYYDDLFSGKLGFTQVTEIGSYPRIELFGRTIIEFPDEPAEETWTVFDHPVIRIFERKSSQVSTHMSLRAE</sequence>
<feature type="transmembrane region" description="Helical" evidence="8">
    <location>
        <begin position="193"/>
        <end position="214"/>
    </location>
</feature>
<keyword evidence="7 8" id="KW-0472">Membrane</keyword>
<feature type="transmembrane region" description="Helical" evidence="8">
    <location>
        <begin position="155"/>
        <end position="173"/>
    </location>
</feature>
<evidence type="ECO:0000256" key="2">
    <source>
        <dbReference type="ARBA" id="ARBA00022475"/>
    </source>
</evidence>
<accession>A0A2M8F3T6</accession>
<evidence type="ECO:0000256" key="6">
    <source>
        <dbReference type="ARBA" id="ARBA00022989"/>
    </source>
</evidence>
<protein>
    <submittedName>
        <fullName evidence="9">Uncharacterized protein</fullName>
    </submittedName>
</protein>
<feature type="transmembrane region" description="Helical" evidence="8">
    <location>
        <begin position="341"/>
        <end position="362"/>
    </location>
</feature>
<organism evidence="9 10">
    <name type="scientific">Candidatus Roizmanbacteria bacterium CG_4_9_14_0_2_um_filter_39_13</name>
    <dbReference type="NCBI Taxonomy" id="1974839"/>
    <lineage>
        <taxon>Bacteria</taxon>
        <taxon>Candidatus Roizmaniibacteriota</taxon>
    </lineage>
</organism>
<comment type="caution">
    <text evidence="9">The sequence shown here is derived from an EMBL/GenBank/DDBJ whole genome shotgun (WGS) entry which is preliminary data.</text>
</comment>
<evidence type="ECO:0000256" key="7">
    <source>
        <dbReference type="ARBA" id="ARBA00023136"/>
    </source>
</evidence>
<keyword evidence="3" id="KW-0328">Glycosyltransferase</keyword>
<evidence type="ECO:0000313" key="9">
    <source>
        <dbReference type="EMBL" id="PJC33945.1"/>
    </source>
</evidence>
<keyword evidence="4" id="KW-0808">Transferase</keyword>
<dbReference type="InterPro" id="IPR050297">
    <property type="entry name" value="LipidA_mod_glycosyltrf_83"/>
</dbReference>
<evidence type="ECO:0000256" key="3">
    <source>
        <dbReference type="ARBA" id="ARBA00022676"/>
    </source>
</evidence>
<evidence type="ECO:0000256" key="4">
    <source>
        <dbReference type="ARBA" id="ARBA00022679"/>
    </source>
</evidence>
<dbReference type="EMBL" id="PFSC01000018">
    <property type="protein sequence ID" value="PJC33945.1"/>
    <property type="molecule type" value="Genomic_DNA"/>
</dbReference>
<feature type="transmembrane region" description="Helical" evidence="8">
    <location>
        <begin position="7"/>
        <end position="26"/>
    </location>
</feature>
<evidence type="ECO:0000256" key="8">
    <source>
        <dbReference type="SAM" id="Phobius"/>
    </source>
</evidence>
<evidence type="ECO:0000256" key="1">
    <source>
        <dbReference type="ARBA" id="ARBA00004651"/>
    </source>
</evidence>
<evidence type="ECO:0000256" key="5">
    <source>
        <dbReference type="ARBA" id="ARBA00022692"/>
    </source>
</evidence>
<feature type="transmembrane region" description="Helical" evidence="8">
    <location>
        <begin position="129"/>
        <end position="148"/>
    </location>
</feature>